<dbReference type="GO" id="GO:0003677">
    <property type="term" value="F:DNA binding"/>
    <property type="evidence" value="ECO:0007669"/>
    <property type="project" value="UniProtKB-KW"/>
</dbReference>
<dbReference type="Gene3D" id="1.10.357.10">
    <property type="entry name" value="Tetracycline Repressor, domain 2"/>
    <property type="match status" value="1"/>
</dbReference>
<organism evidence="3 4">
    <name type="scientific">Curtobacterium citreum</name>
    <dbReference type="NCBI Taxonomy" id="2036"/>
    <lineage>
        <taxon>Bacteria</taxon>
        <taxon>Bacillati</taxon>
        <taxon>Actinomycetota</taxon>
        <taxon>Actinomycetes</taxon>
        <taxon>Micrococcales</taxon>
        <taxon>Microbacteriaceae</taxon>
        <taxon>Curtobacterium</taxon>
    </lineage>
</organism>
<feature type="domain" description="HTH tetR-type" evidence="2">
    <location>
        <begin position="33"/>
        <end position="70"/>
    </location>
</feature>
<protein>
    <submittedName>
        <fullName evidence="3">TetR/AcrR family transcriptional regulator</fullName>
    </submittedName>
</protein>
<dbReference type="Proteomes" id="UP000539146">
    <property type="component" value="Unassembled WGS sequence"/>
</dbReference>
<gene>
    <name evidence="3" type="ORF">HP467_03585</name>
</gene>
<evidence type="ECO:0000313" key="4">
    <source>
        <dbReference type="Proteomes" id="UP000539146"/>
    </source>
</evidence>
<dbReference type="SUPFAM" id="SSF46689">
    <property type="entry name" value="Homeodomain-like"/>
    <property type="match status" value="1"/>
</dbReference>
<sequence length="226" mass="25759">MTAELRTVAADRLRARLALYDWSGQSPSRRAALEAFLELANKNGMQAVTMRMLGRELNIKAPSLYAHFPNGRDEIIAESLRWQFWKFGVALLAELDDAGTDLDADTYWSVMVRVHVTRQLRLVESDLWDLLVRTDAIVHFLPPEVRAEARTWIELHEDMFRAVARDLGESEVDERVQLVMTLLEGATRWAPRDPDDRTLERAVDRAVAVSRMLLRTPASAGQHLPD</sequence>
<dbReference type="SUPFAM" id="SSF48498">
    <property type="entry name" value="Tetracyclin repressor-like, C-terminal domain"/>
    <property type="match status" value="1"/>
</dbReference>
<accession>A0A850DRE0</accession>
<dbReference type="EMBL" id="JABMCG010000078">
    <property type="protein sequence ID" value="NUU27199.1"/>
    <property type="molecule type" value="Genomic_DNA"/>
</dbReference>
<dbReference type="InterPro" id="IPR001647">
    <property type="entry name" value="HTH_TetR"/>
</dbReference>
<name>A0A850DRE0_9MICO</name>
<evidence type="ECO:0000256" key="1">
    <source>
        <dbReference type="ARBA" id="ARBA00023125"/>
    </source>
</evidence>
<proteinExistence type="predicted"/>
<dbReference type="RefSeq" id="WP_175325262.1">
    <property type="nucleotide sequence ID" value="NZ_BAAAWP010000001.1"/>
</dbReference>
<comment type="caution">
    <text evidence="3">The sequence shown here is derived from an EMBL/GenBank/DDBJ whole genome shotgun (WGS) entry which is preliminary data.</text>
</comment>
<evidence type="ECO:0000259" key="2">
    <source>
        <dbReference type="Pfam" id="PF00440"/>
    </source>
</evidence>
<dbReference type="InterPro" id="IPR009057">
    <property type="entry name" value="Homeodomain-like_sf"/>
</dbReference>
<evidence type="ECO:0000313" key="3">
    <source>
        <dbReference type="EMBL" id="NUU27199.1"/>
    </source>
</evidence>
<dbReference type="InterPro" id="IPR036271">
    <property type="entry name" value="Tet_transcr_reg_TetR-rel_C_sf"/>
</dbReference>
<dbReference type="AlphaFoldDB" id="A0A850DRE0"/>
<reference evidence="3 4" key="1">
    <citation type="submission" date="2020-05" db="EMBL/GenBank/DDBJ databases">
        <title>Genome Sequencing of Type Strains.</title>
        <authorList>
            <person name="Lemaire J.F."/>
            <person name="Inderbitzin P."/>
            <person name="Gregorio O.A."/>
            <person name="Collins S.B."/>
            <person name="Wespe N."/>
            <person name="Knight-Connoni V."/>
        </authorList>
    </citation>
    <scope>NUCLEOTIDE SEQUENCE [LARGE SCALE GENOMIC DNA]</scope>
    <source>
        <strain evidence="3 4">DSM 20512</strain>
    </source>
</reference>
<dbReference type="Pfam" id="PF00440">
    <property type="entry name" value="TetR_N"/>
    <property type="match status" value="1"/>
</dbReference>
<keyword evidence="1" id="KW-0238">DNA-binding</keyword>